<organism evidence="2 3">
    <name type="scientific">Blastococcus haudaquaticus</name>
    <dbReference type="NCBI Taxonomy" id="1938745"/>
    <lineage>
        <taxon>Bacteria</taxon>
        <taxon>Bacillati</taxon>
        <taxon>Actinomycetota</taxon>
        <taxon>Actinomycetes</taxon>
        <taxon>Geodermatophilales</taxon>
        <taxon>Geodermatophilaceae</taxon>
        <taxon>Blastococcus</taxon>
    </lineage>
</organism>
<gene>
    <name evidence="2" type="ORF">SAMN06272739_1575</name>
</gene>
<evidence type="ECO:0000259" key="1">
    <source>
        <dbReference type="Pfam" id="PF06445"/>
    </source>
</evidence>
<dbReference type="InterPro" id="IPR008319">
    <property type="entry name" value="GyrI-like_CCH_Lin2189-like"/>
</dbReference>
<dbReference type="SUPFAM" id="SSF55136">
    <property type="entry name" value="Probable bacterial effector-binding domain"/>
    <property type="match status" value="1"/>
</dbReference>
<accession>A0A286GQ44</accession>
<dbReference type="Gene3D" id="3.20.80.10">
    <property type="entry name" value="Regulatory factor, effector binding domain"/>
    <property type="match status" value="1"/>
</dbReference>
<evidence type="ECO:0000313" key="2">
    <source>
        <dbReference type="EMBL" id="SOD97665.1"/>
    </source>
</evidence>
<name>A0A286GQ44_9ACTN</name>
<dbReference type="Proteomes" id="UP000219482">
    <property type="component" value="Unassembled WGS sequence"/>
</dbReference>
<dbReference type="EMBL" id="OCNK01000002">
    <property type="protein sequence ID" value="SOD97665.1"/>
    <property type="molecule type" value="Genomic_DNA"/>
</dbReference>
<dbReference type="InterPro" id="IPR011256">
    <property type="entry name" value="Reg_factor_effector_dom_sf"/>
</dbReference>
<evidence type="ECO:0000313" key="3">
    <source>
        <dbReference type="Proteomes" id="UP000219482"/>
    </source>
</evidence>
<dbReference type="PIRSF" id="PIRSF031644">
    <property type="entry name" value="UCP031644"/>
    <property type="match status" value="1"/>
</dbReference>
<protein>
    <recommendedName>
        <fullName evidence="1">GyrI-like small molecule binding domain-containing protein</fullName>
    </recommendedName>
</protein>
<feature type="domain" description="GyrI-like small molecule binding" evidence="1">
    <location>
        <begin position="21"/>
        <end position="196"/>
    </location>
</feature>
<reference evidence="3" key="1">
    <citation type="submission" date="2017-09" db="EMBL/GenBank/DDBJ databases">
        <authorList>
            <person name="Varghese N."/>
            <person name="Submissions S."/>
        </authorList>
    </citation>
    <scope>NUCLEOTIDE SEQUENCE [LARGE SCALE GENOMIC DNA]</scope>
    <source>
        <strain evidence="3">DSM 44270</strain>
    </source>
</reference>
<proteinExistence type="predicted"/>
<sequence length="218" mass="24119">MQTYDVKKERRDLYAPRRGVIELVDVPEMGFLMIDGHGDPNTSVAYRDAVEALYTLSYAVRAVAKAELGTVHTVAPLEGLWSAADLDVFRTRDKSAWDWTMMIAQPDWITADIVDHALGTVRERKQLPAAGLVRVERYAEGPSAQVLHIGSYDDEGPVLARLHDDFLPANGLAPGGPHHEIYLSDARRTEPAKLRTILRQPVTAATRAATTGARRPVR</sequence>
<keyword evidence="3" id="KW-1185">Reference proteome</keyword>
<dbReference type="Pfam" id="PF06445">
    <property type="entry name" value="GyrI-like"/>
    <property type="match status" value="1"/>
</dbReference>
<dbReference type="RefSeq" id="WP_097184045.1">
    <property type="nucleotide sequence ID" value="NZ_OCNK01000002.1"/>
</dbReference>
<dbReference type="AlphaFoldDB" id="A0A286GQ44"/>
<dbReference type="InterPro" id="IPR029442">
    <property type="entry name" value="GyrI-like"/>
</dbReference>
<dbReference type="OrthoDB" id="4772335at2"/>